<feature type="region of interest" description="Disordered" evidence="1">
    <location>
        <begin position="46"/>
        <end position="165"/>
    </location>
</feature>
<protein>
    <submittedName>
        <fullName evidence="4">VWA domain-containing protein</fullName>
    </submittedName>
</protein>
<dbReference type="InterPro" id="IPR002035">
    <property type="entry name" value="VWF_A"/>
</dbReference>
<dbReference type="InterPro" id="IPR051266">
    <property type="entry name" value="CLCR"/>
</dbReference>
<feature type="chain" id="PRO_5017035346" evidence="2">
    <location>
        <begin position="33"/>
        <end position="1698"/>
    </location>
</feature>
<dbReference type="InterPro" id="IPR026588">
    <property type="entry name" value="Choice_anch_A"/>
</dbReference>
<accession>A0A371B035</accession>
<dbReference type="PANTHER" id="PTHR10579:SF43">
    <property type="entry name" value="ZINC FINGER (C3HC4-TYPE RING FINGER) FAMILY PROTEIN"/>
    <property type="match status" value="1"/>
</dbReference>
<keyword evidence="5" id="KW-1185">Reference proteome</keyword>
<dbReference type="SUPFAM" id="SSF53300">
    <property type="entry name" value="vWA-like"/>
    <property type="match status" value="2"/>
</dbReference>
<keyword evidence="2" id="KW-0732">Signal</keyword>
<dbReference type="EMBL" id="QRCT01000006">
    <property type="protein sequence ID" value="RDU25166.1"/>
    <property type="molecule type" value="Genomic_DNA"/>
</dbReference>
<dbReference type="OrthoDB" id="1981177at2"/>
<dbReference type="NCBIfam" id="TIGR04215">
    <property type="entry name" value="choice_anch_A"/>
    <property type="match status" value="1"/>
</dbReference>
<dbReference type="Gene3D" id="3.40.50.410">
    <property type="entry name" value="von Willebrand factor, type A domain"/>
    <property type="match status" value="2"/>
</dbReference>
<feature type="compositionally biased region" description="Basic and acidic residues" evidence="1">
    <location>
        <begin position="122"/>
        <end position="149"/>
    </location>
</feature>
<evidence type="ECO:0000256" key="2">
    <source>
        <dbReference type="SAM" id="SignalP"/>
    </source>
</evidence>
<feature type="signal peptide" evidence="2">
    <location>
        <begin position="1"/>
        <end position="32"/>
    </location>
</feature>
<reference evidence="4 5" key="1">
    <citation type="submission" date="2018-07" db="EMBL/GenBank/DDBJ databases">
        <title>Anaerosacharophilus polymeroproducens gen. nov. sp. nov., an anaerobic bacterium isolated from salt field.</title>
        <authorList>
            <person name="Kim W."/>
            <person name="Yang S.-H."/>
            <person name="Oh J."/>
            <person name="Lee J.-H."/>
            <person name="Kwon K.K."/>
        </authorList>
    </citation>
    <scope>NUCLEOTIDE SEQUENCE [LARGE SCALE GENOMIC DNA]</scope>
    <source>
        <strain evidence="4 5">MCWD5</strain>
    </source>
</reference>
<evidence type="ECO:0000313" key="4">
    <source>
        <dbReference type="EMBL" id="RDU25166.1"/>
    </source>
</evidence>
<dbReference type="Proteomes" id="UP000255036">
    <property type="component" value="Unassembled WGS sequence"/>
</dbReference>
<feature type="domain" description="VWFA" evidence="3">
    <location>
        <begin position="552"/>
        <end position="757"/>
    </location>
</feature>
<dbReference type="Pfam" id="PF20597">
    <property type="entry name" value="pAdhesive_15"/>
    <property type="match status" value="1"/>
</dbReference>
<comment type="caution">
    <text evidence="4">The sequence shown here is derived from an EMBL/GenBank/DDBJ whole genome shotgun (WGS) entry which is preliminary data.</text>
</comment>
<name>A0A371B035_9FIRM</name>
<dbReference type="CDD" id="cd00198">
    <property type="entry name" value="vWFA"/>
    <property type="match status" value="1"/>
</dbReference>
<evidence type="ECO:0000256" key="1">
    <source>
        <dbReference type="SAM" id="MobiDB-lite"/>
    </source>
</evidence>
<proteinExistence type="predicted"/>
<gene>
    <name evidence="4" type="ORF">DWV06_00625</name>
</gene>
<evidence type="ECO:0000313" key="5">
    <source>
        <dbReference type="Proteomes" id="UP000255036"/>
    </source>
</evidence>
<evidence type="ECO:0000259" key="3">
    <source>
        <dbReference type="PROSITE" id="PS50234"/>
    </source>
</evidence>
<dbReference type="Pfam" id="PF00092">
    <property type="entry name" value="VWA"/>
    <property type="match status" value="1"/>
</dbReference>
<dbReference type="InterPro" id="IPR036465">
    <property type="entry name" value="vWFA_dom_sf"/>
</dbReference>
<organism evidence="4 5">
    <name type="scientific">Anaerosacchariphilus polymeriproducens</name>
    <dbReference type="NCBI Taxonomy" id="1812858"/>
    <lineage>
        <taxon>Bacteria</taxon>
        <taxon>Bacillati</taxon>
        <taxon>Bacillota</taxon>
        <taxon>Clostridia</taxon>
        <taxon>Lachnospirales</taxon>
        <taxon>Lachnospiraceae</taxon>
        <taxon>Anaerosacchariphilus</taxon>
    </lineage>
</organism>
<dbReference type="RefSeq" id="WP_115480247.1">
    <property type="nucleotide sequence ID" value="NZ_QRCT01000006.1"/>
</dbReference>
<sequence>MYKRKSMRLRRFLAMIMTILIISGQLQSVAYAKGINIASDLQQENVEVDQNQNDSSGTQIEQGQEDNTEQGSSLEDKDTSNVDSTEEQKNPGEDTKEQEVSKKPELTQEQPSDKTVQAPVEKSQEKKEETEQTKSKSKKDEAGKKKEELELNITKQTENKDQNSKDKYNELKNSITDSSAGFGKGLGTAKNFGIFVNGLFSTSSQNSTNFAVRKFYSNNTPQIQSNDDDTSKVKQTIYIQNFSDAVGNIIKNNPLPVDYDLQVPAIVLGNGYQIDASMENGQAYGIDDKKLGLKSNIEYLLQDIDGNQFVDFDNEFTYLHSLSSYLASLATTKTASVMTNGSNLELTSNSNQYDVFNLSSIDFLSDKNVNTNINLQISSNATCIINVDLTDNTELDWTNQIFINGQNGDFLSGSGKVLWNFYTTEINVNGQMIYKPFEGKLATKSSVFGTFLVPGARVEIDSGNFNGSIVAKDLISNNSKINKVSFTGLIPEDASKKSDTNSQETKLNLNKTATYTGDFKSDDNTGKRTYRVDLSASAKPVVNETIEQTPNDIVLVLDRSGSMSENGEKGVTRLENLKEAAKSFVNSIKTGSPESNIEIISYSSDDNAKEVSNDTAGFLNVVTRYDSIVGAIDSLAAQGATRTDLAMKSAYDSLNQADIRNNGRPKTVVLFTDGVPTMWDTFDDGVANDANSYASMIKSEFAGTIFTIGLLSTLNDNEKAKAETFLTQVASYKKDSSEKRFYQTTDNLSLEDIFVKVSSEITGEITGASVKDYVNEYFVLTDDCKAKLDKLDQVSYGYDKNNKKWYVEWMDQTIPTEGNWSASIEIEAKNEFIGGNDIATNASASGIYTGNTLLAKFPQPKVNVPVKFSVGNEETTIRKGELIPTELYDNKTKKNEYVQTLMFNEHAVPDIFLEKEETGTFTYEWYWGNKLVGKGKSLESLVDGVIIDKETVLTLKVTFEPFHSDTNTDGRKGLAKSTPHTGTYTIHLICPTEKNLWINKCATYTGDFNSQDNTGKRTYLVKLVSNTLQVSKTNDVVIVMDRSLRTNAYYSLPKNYVYTKAEKCKPGEYYVIKKNDKYLHIRIRQDADQKLYYENWKSETSKLEKVFIDDIQLYKVPAKDDYTSQLQQVKEDAVNLVKSLKESSPESNICIISYASDTGVSNDTNGFLNVSNNVDSIIDAINGITVGGKSTPHMGLKEAYQVLNQNDVKYNGKTKSLVLYSADLPRSVSGEIDYNAGQEALHYADLIKNNLHADLYTVKLKNTLPKSEETVLENSLIEAASDISSNGSTKTYFNYTNDDVFTSIYNEVSDGIAGATVIDYIDERFQFTEETKKIFDQDINISYGFDKSRNQWYVKYNRQIIPTNHSVWFEQFEIEAKDEFIGGNCIPTNGDDSGVYTENKKIKDFPRPNVNVPVKFQVGNQETTIFYGEDVPQKLFDANTLQYKDVQTLMFDEKSIPDIFLGKGATGTFKYEWYLGENLVGEGKDLNSLVKDVVLDNDQLYTLKVTFMPTNQDNPPDKGKGLATNTSHTGTYLVHVVKGALTIQKTIDHQYTDIDVINANQSFVFEIKRYAVNNDGSKGNYIESYYETIDFAANEGVTSKNKTIVGLKKGYYEVIEDTDWSWKYNLISVSDNDIYSNAGDGIVYIGNKNKNISTTNQYFGEMNEKCALAKVEFINQIKDTNWLGDVALAINKFINKSR</sequence>
<dbReference type="SMART" id="SM00327">
    <property type="entry name" value="VWA"/>
    <property type="match status" value="1"/>
</dbReference>
<feature type="compositionally biased region" description="Basic and acidic residues" evidence="1">
    <location>
        <begin position="74"/>
        <end position="106"/>
    </location>
</feature>
<dbReference type="PROSITE" id="PS50234">
    <property type="entry name" value="VWFA"/>
    <property type="match status" value="2"/>
</dbReference>
<feature type="domain" description="VWFA" evidence="3">
    <location>
        <begin position="1104"/>
        <end position="1308"/>
    </location>
</feature>
<dbReference type="PANTHER" id="PTHR10579">
    <property type="entry name" value="CALCIUM-ACTIVATED CHLORIDE CHANNEL REGULATOR"/>
    <property type="match status" value="1"/>
</dbReference>